<comment type="catalytic activity">
    <reaction evidence="9">
        <text>2 L-dopa + O2 = 2 L-dopaquinone + 2 H2O</text>
        <dbReference type="Rhea" id="RHEA:34287"/>
        <dbReference type="ChEBI" id="CHEBI:15377"/>
        <dbReference type="ChEBI" id="CHEBI:15379"/>
        <dbReference type="ChEBI" id="CHEBI:57504"/>
        <dbReference type="ChEBI" id="CHEBI:57924"/>
        <dbReference type="EC" id="1.14.18.1"/>
    </reaction>
</comment>
<dbReference type="Pfam" id="PF18132">
    <property type="entry name" value="Tyrosinase_C"/>
    <property type="match status" value="1"/>
</dbReference>
<dbReference type="GO" id="GO:0046872">
    <property type="term" value="F:metal ion binding"/>
    <property type="evidence" value="ECO:0007669"/>
    <property type="project" value="UniProtKB-KW"/>
</dbReference>
<dbReference type="GO" id="GO:0042438">
    <property type="term" value="P:melanin biosynthetic process"/>
    <property type="evidence" value="ECO:0007669"/>
    <property type="project" value="UniProtKB-KW"/>
</dbReference>
<evidence type="ECO:0000256" key="3">
    <source>
        <dbReference type="ARBA" id="ARBA00011906"/>
    </source>
</evidence>
<reference evidence="14" key="1">
    <citation type="submission" date="2023-03" db="EMBL/GenBank/DDBJ databases">
        <title>Complete genome of Cladonia borealis.</title>
        <authorList>
            <person name="Park H."/>
        </authorList>
    </citation>
    <scope>NUCLEOTIDE SEQUENCE</scope>
    <source>
        <strain evidence="14">ANT050790</strain>
    </source>
</reference>
<dbReference type="Pfam" id="PF00264">
    <property type="entry name" value="Tyrosinase"/>
    <property type="match status" value="1"/>
</dbReference>
<dbReference type="Gene3D" id="1.10.1280.10">
    <property type="entry name" value="Di-copper center containing domain from catechol oxidase"/>
    <property type="match status" value="1"/>
</dbReference>
<feature type="domain" description="Tyrosinase copper-binding" evidence="12">
    <location>
        <begin position="103"/>
        <end position="120"/>
    </location>
</feature>
<dbReference type="AlphaFoldDB" id="A0AA39R8U1"/>
<dbReference type="PRINTS" id="PR00092">
    <property type="entry name" value="TYROSINASE"/>
</dbReference>
<evidence type="ECO:0000256" key="11">
    <source>
        <dbReference type="SAM" id="SignalP"/>
    </source>
</evidence>
<accession>A0AA39R8U1</accession>
<sequence>MPFFDLLSILIALYLASLASSYAITGVPGGVNTITGQRPFRQEFSTFKNSGPPFDLYILSLQQLQQQNQSALLSFYQVAGIHGHPYIAWDGVQGGYQAGYCTHGSILFPSWHRPYMVLYEQLLWNNAQRIAATYPAAQRSTYQAAATSFRVPYWDWAINATMPDPVNDPMITINTPRGTLSMVNPLYNYTFHPHPSATDFPPTDTIAQYNSTLRYPNFATGESQPSLANAQLQANAEAIQVLTYQLIADQSNYAPFSNSGYTDARGDAYNSLENMHNAIHAFVGGGGHMSIIPYAGFDPIFWLHHANVDRLLAIWQAIYPNSYTTPEVNAEGTFTIAPGSNDTISSPLTPFHSDGYGTLYTSTTARYTRYFGYTYPEVVDWGVNATQLSSNVRTALNNLYNPTGSISTRSVPHKYKRHSNITGPYPHPNATTSKSSTGEYQYFVNIRVDRSALHRPFFIHFFLGPVPPNPITWSHAPTLIASHSILYYPIATNTTTTTSPTYGQLPLNHALARLKPSPPDTAPPTVEEVLKNELSWRVQDFESRHVETGGVRGLKIFVVGREVLQRAGGDRFAVYGGWGVLRGATEGKVGGVGEGEGM</sequence>
<dbReference type="InterPro" id="IPR041640">
    <property type="entry name" value="Tyrosinase_C"/>
</dbReference>
<keyword evidence="15" id="KW-1185">Reference proteome</keyword>
<name>A0AA39R8U1_9LECA</name>
<keyword evidence="8" id="KW-0470">Melanin biosynthesis</keyword>
<evidence type="ECO:0000256" key="8">
    <source>
        <dbReference type="ARBA" id="ARBA00023101"/>
    </source>
</evidence>
<dbReference type="EMBL" id="JAFEKC020000003">
    <property type="protein sequence ID" value="KAK0515586.1"/>
    <property type="molecule type" value="Genomic_DNA"/>
</dbReference>
<dbReference type="InterPro" id="IPR008922">
    <property type="entry name" value="Di-copper_centre_dom_sf"/>
</dbReference>
<gene>
    <name evidence="14" type="ORF">JMJ35_001620</name>
</gene>
<evidence type="ECO:0000256" key="10">
    <source>
        <dbReference type="ARBA" id="ARBA00048881"/>
    </source>
</evidence>
<protein>
    <recommendedName>
        <fullName evidence="3">tyrosinase</fullName>
        <ecNumber evidence="3">1.14.18.1</ecNumber>
    </recommendedName>
</protein>
<evidence type="ECO:0000256" key="1">
    <source>
        <dbReference type="ARBA" id="ARBA00001973"/>
    </source>
</evidence>
<dbReference type="PANTHER" id="PTHR11474">
    <property type="entry name" value="TYROSINASE FAMILY MEMBER"/>
    <property type="match status" value="1"/>
</dbReference>
<keyword evidence="6" id="KW-0186">Copper</keyword>
<feature type="signal peptide" evidence="11">
    <location>
        <begin position="1"/>
        <end position="21"/>
    </location>
</feature>
<comment type="cofactor">
    <cofactor evidence="1">
        <name>Cu(2+)</name>
        <dbReference type="ChEBI" id="CHEBI:29036"/>
    </cofactor>
</comment>
<dbReference type="SUPFAM" id="SSF48056">
    <property type="entry name" value="Di-copper centre-containing domain"/>
    <property type="match status" value="1"/>
</dbReference>
<evidence type="ECO:0000256" key="7">
    <source>
        <dbReference type="ARBA" id="ARBA00023033"/>
    </source>
</evidence>
<dbReference type="InterPro" id="IPR002227">
    <property type="entry name" value="Tyrosinase_Cu-bd"/>
</dbReference>
<evidence type="ECO:0000259" key="12">
    <source>
        <dbReference type="PROSITE" id="PS00497"/>
    </source>
</evidence>
<evidence type="ECO:0000256" key="6">
    <source>
        <dbReference type="ARBA" id="ARBA00023008"/>
    </source>
</evidence>
<evidence type="ECO:0000259" key="13">
    <source>
        <dbReference type="PROSITE" id="PS00498"/>
    </source>
</evidence>
<feature type="chain" id="PRO_5041413125" description="tyrosinase" evidence="11">
    <location>
        <begin position="22"/>
        <end position="598"/>
    </location>
</feature>
<keyword evidence="4" id="KW-0479">Metal-binding</keyword>
<dbReference type="GO" id="GO:0004503">
    <property type="term" value="F:tyrosinase activity"/>
    <property type="evidence" value="ECO:0007669"/>
    <property type="project" value="UniProtKB-EC"/>
</dbReference>
<evidence type="ECO:0000256" key="2">
    <source>
        <dbReference type="ARBA" id="ARBA00009928"/>
    </source>
</evidence>
<dbReference type="InterPro" id="IPR050316">
    <property type="entry name" value="Tyrosinase/Hemocyanin"/>
</dbReference>
<evidence type="ECO:0000313" key="14">
    <source>
        <dbReference type="EMBL" id="KAK0515586.1"/>
    </source>
</evidence>
<dbReference type="PROSITE" id="PS00498">
    <property type="entry name" value="TYROSINASE_2"/>
    <property type="match status" value="1"/>
</dbReference>
<keyword evidence="7" id="KW-0503">Monooxygenase</keyword>
<dbReference type="PROSITE" id="PS00497">
    <property type="entry name" value="TYROSINASE_1"/>
    <property type="match status" value="1"/>
</dbReference>
<comment type="catalytic activity">
    <reaction evidence="10">
        <text>L-tyrosine + O2 = L-dopaquinone + H2O</text>
        <dbReference type="Rhea" id="RHEA:18117"/>
        <dbReference type="ChEBI" id="CHEBI:15377"/>
        <dbReference type="ChEBI" id="CHEBI:15379"/>
        <dbReference type="ChEBI" id="CHEBI:57924"/>
        <dbReference type="ChEBI" id="CHEBI:58315"/>
        <dbReference type="EC" id="1.14.18.1"/>
    </reaction>
</comment>
<dbReference type="Proteomes" id="UP001166286">
    <property type="component" value="Unassembled WGS sequence"/>
</dbReference>
<keyword evidence="11" id="KW-0732">Signal</keyword>
<evidence type="ECO:0000256" key="5">
    <source>
        <dbReference type="ARBA" id="ARBA00023002"/>
    </source>
</evidence>
<dbReference type="EC" id="1.14.18.1" evidence="3"/>
<dbReference type="PANTHER" id="PTHR11474:SF76">
    <property type="entry name" value="SHKT DOMAIN-CONTAINING PROTEIN"/>
    <property type="match status" value="1"/>
</dbReference>
<evidence type="ECO:0000256" key="9">
    <source>
        <dbReference type="ARBA" id="ARBA00048233"/>
    </source>
</evidence>
<evidence type="ECO:0000256" key="4">
    <source>
        <dbReference type="ARBA" id="ARBA00022723"/>
    </source>
</evidence>
<comment type="caution">
    <text evidence="14">The sequence shown here is derived from an EMBL/GenBank/DDBJ whole genome shotgun (WGS) entry which is preliminary data.</text>
</comment>
<dbReference type="Gene3D" id="2.60.310.20">
    <property type="match status" value="1"/>
</dbReference>
<organism evidence="14 15">
    <name type="scientific">Cladonia borealis</name>
    <dbReference type="NCBI Taxonomy" id="184061"/>
    <lineage>
        <taxon>Eukaryota</taxon>
        <taxon>Fungi</taxon>
        <taxon>Dikarya</taxon>
        <taxon>Ascomycota</taxon>
        <taxon>Pezizomycotina</taxon>
        <taxon>Lecanoromycetes</taxon>
        <taxon>OSLEUM clade</taxon>
        <taxon>Lecanoromycetidae</taxon>
        <taxon>Lecanorales</taxon>
        <taxon>Lecanorineae</taxon>
        <taxon>Cladoniaceae</taxon>
        <taxon>Cladonia</taxon>
    </lineage>
</organism>
<keyword evidence="5" id="KW-0560">Oxidoreductase</keyword>
<comment type="similarity">
    <text evidence="2">Belongs to the tyrosinase family.</text>
</comment>
<feature type="domain" description="Tyrosinase copper-binding" evidence="13">
    <location>
        <begin position="298"/>
        <end position="309"/>
    </location>
</feature>
<proteinExistence type="inferred from homology"/>
<evidence type="ECO:0000313" key="15">
    <source>
        <dbReference type="Proteomes" id="UP001166286"/>
    </source>
</evidence>